<dbReference type="InterPro" id="IPR042244">
    <property type="entry name" value="HypD_2_sf"/>
</dbReference>
<evidence type="ECO:0000313" key="5">
    <source>
        <dbReference type="EMBL" id="ABK43399.1"/>
    </source>
</evidence>
<reference evidence="6" key="1">
    <citation type="journal article" date="2009" name="Appl. Environ. Microbiol.">
        <title>Complete genome sequence of the chemolithoautotrophic marine magnetotactic coccus strain MC-1.</title>
        <authorList>
            <person name="Schubbe S."/>
            <person name="Williams T.J."/>
            <person name="Xie G."/>
            <person name="Kiss H.E."/>
            <person name="Brettin T.S."/>
            <person name="Martinez D."/>
            <person name="Ross C.A."/>
            <person name="Schuler D."/>
            <person name="Cox B.L."/>
            <person name="Nealson K.H."/>
            <person name="Bazylinski D.A."/>
        </authorList>
    </citation>
    <scope>NUCLEOTIDE SEQUENCE [LARGE SCALE GENOMIC DNA]</scope>
    <source>
        <strain evidence="6">ATCC BAA-1437 / JCM 17883 / MC-1</strain>
    </source>
</reference>
<dbReference type="AlphaFoldDB" id="A0L606"/>
<proteinExistence type="inferred from homology"/>
<dbReference type="KEGG" id="mgm:Mmc1_0880"/>
<dbReference type="PIRSF" id="PIRSF005622">
    <property type="entry name" value="Hydrgn_mat_hypD"/>
    <property type="match status" value="1"/>
</dbReference>
<dbReference type="HOGENOM" id="CLU_048562_1_0_5"/>
<dbReference type="InterPro" id="IPR042243">
    <property type="entry name" value="HypD_1"/>
</dbReference>
<dbReference type="GO" id="GO:0070025">
    <property type="term" value="F:carbon monoxide binding"/>
    <property type="evidence" value="ECO:0007669"/>
    <property type="project" value="TreeGrafter"/>
</dbReference>
<dbReference type="GO" id="GO:0005506">
    <property type="term" value="F:iron ion binding"/>
    <property type="evidence" value="ECO:0007669"/>
    <property type="project" value="TreeGrafter"/>
</dbReference>
<comment type="similarity">
    <text evidence="1 4">Belongs to the HypD family.</text>
</comment>
<accession>A0L606</accession>
<organism evidence="5 6">
    <name type="scientific">Magnetococcus marinus (strain ATCC BAA-1437 / JCM 17883 / MC-1)</name>
    <dbReference type="NCBI Taxonomy" id="156889"/>
    <lineage>
        <taxon>Bacteria</taxon>
        <taxon>Pseudomonadati</taxon>
        <taxon>Pseudomonadota</taxon>
        <taxon>Magnetococcia</taxon>
        <taxon>Magnetococcales</taxon>
        <taxon>Magnetococcaceae</taxon>
        <taxon>Magnetococcus</taxon>
    </lineage>
</organism>
<dbReference type="InterPro" id="IPR002780">
    <property type="entry name" value="Hyd_form_HypD"/>
</dbReference>
<evidence type="ECO:0000313" key="6">
    <source>
        <dbReference type="Proteomes" id="UP000002586"/>
    </source>
</evidence>
<dbReference type="Pfam" id="PF01924">
    <property type="entry name" value="HypD"/>
    <property type="match status" value="1"/>
</dbReference>
<dbReference type="GO" id="GO:0051539">
    <property type="term" value="F:4 iron, 4 sulfur cluster binding"/>
    <property type="evidence" value="ECO:0007669"/>
    <property type="project" value="TreeGrafter"/>
</dbReference>
<dbReference type="EMBL" id="CP000471">
    <property type="protein sequence ID" value="ABK43399.1"/>
    <property type="molecule type" value="Genomic_DNA"/>
</dbReference>
<dbReference type="GO" id="GO:0051604">
    <property type="term" value="P:protein maturation"/>
    <property type="evidence" value="ECO:0007669"/>
    <property type="project" value="TreeGrafter"/>
</dbReference>
<sequence>MDQASMEQKLLALTRLQVSEPIKVMNLCGGFARFWAESDWHQSLSRVVHIMPGPGCPVCVCPEAEIRAAMHLAVREDVILAAFGDMLSVPISYGAAGYATLDGARQDGADVVAVANPHEAVELALRHPTREVVFFASGFETVSAPLAAQFLAGVPDNFSILNALRLSWPVVDTMLSQHERRPFKAIIAPGHVAAIVGSECWRFAVTQYGIPVSISGFSDRSFLASLDTVVRQVVSGKPQLDIQEPYRINPRGNLYALTCVNNVFDVQSVHWRGIGRVPDSGYALREAWHHRDARKRFHALATFQPEMGDMPNDCLCASIVMGKQSPHDCLRYAHDCQPDNPVGPCMASVDGACRIMWERQHSELLD</sequence>
<keyword evidence="3" id="KW-0408">Iron</keyword>
<dbReference type="Proteomes" id="UP000002586">
    <property type="component" value="Chromosome"/>
</dbReference>
<keyword evidence="2" id="KW-0479">Metal-binding</keyword>
<evidence type="ECO:0000256" key="1">
    <source>
        <dbReference type="ARBA" id="ARBA00007888"/>
    </source>
</evidence>
<dbReference type="OrthoDB" id="9770424at2"/>
<reference evidence="5 6" key="2">
    <citation type="journal article" date="2012" name="Int. J. Syst. Evol. Microbiol.">
        <title>Magnetococcus marinus gen. nov., sp. nov., a marine, magnetotactic bacterium that represents a novel lineage (Magnetococcaceae fam. nov.; Magnetococcales ord. nov.) at the base of the Alphaproteobacteria.</title>
        <authorList>
            <person name="Bazylinski D.A."/>
            <person name="Williams T.J."/>
            <person name="Lefevre C.T."/>
            <person name="Berg R.J."/>
            <person name="Zhang C.L."/>
            <person name="Bowser S.S."/>
            <person name="Dean A.J."/>
            <person name="Beveridge T.J."/>
        </authorList>
    </citation>
    <scope>NUCLEOTIDE SEQUENCE [LARGE SCALE GENOMIC DNA]</scope>
    <source>
        <strain evidence="6">ATCC BAA-1437 / JCM 17883 / MC-1</strain>
    </source>
</reference>
<dbReference type="PANTHER" id="PTHR30149:SF0">
    <property type="entry name" value="HYDROGENASE MATURATION FACTOR HYPD"/>
    <property type="match status" value="1"/>
</dbReference>
<dbReference type="PANTHER" id="PTHR30149">
    <property type="entry name" value="HYDROGENASE PROTEIN ASSEMBLY PROTEIN HYPD"/>
    <property type="match status" value="1"/>
</dbReference>
<dbReference type="RefSeq" id="WP_011712556.1">
    <property type="nucleotide sequence ID" value="NC_008576.1"/>
</dbReference>
<dbReference type="eggNOG" id="COG0409">
    <property type="taxonomic scope" value="Bacteria"/>
</dbReference>
<evidence type="ECO:0000256" key="4">
    <source>
        <dbReference type="PIRNR" id="PIRNR005622"/>
    </source>
</evidence>
<dbReference type="Gene3D" id="3.40.50.11740">
    <property type="entry name" value="HypD, alpha/beta domain 2"/>
    <property type="match status" value="2"/>
</dbReference>
<protein>
    <recommendedName>
        <fullName evidence="4">Hydrogenase maturation factor</fullName>
    </recommendedName>
</protein>
<dbReference type="NCBIfam" id="TIGR00075">
    <property type="entry name" value="hypD"/>
    <property type="match status" value="1"/>
</dbReference>
<gene>
    <name evidence="5" type="ordered locus">Mmc1_0880</name>
</gene>
<evidence type="ECO:0000256" key="2">
    <source>
        <dbReference type="ARBA" id="ARBA00022723"/>
    </source>
</evidence>
<name>A0L606_MAGMM</name>
<dbReference type="Gene3D" id="6.10.20.100">
    <property type="match status" value="1"/>
</dbReference>
<evidence type="ECO:0000256" key="3">
    <source>
        <dbReference type="ARBA" id="ARBA00023004"/>
    </source>
</evidence>
<keyword evidence="6" id="KW-1185">Reference proteome</keyword>
<dbReference type="STRING" id="156889.Mmc1_0880"/>